<feature type="chain" id="PRO_5046414770" description="Secreted protein" evidence="2">
    <location>
        <begin position="31"/>
        <end position="66"/>
    </location>
</feature>
<evidence type="ECO:0000313" key="3">
    <source>
        <dbReference type="EMBL" id="GAA4636671.1"/>
    </source>
</evidence>
<dbReference type="RefSeq" id="WP_345439646.1">
    <property type="nucleotide sequence ID" value="NZ_BAABHK010000018.1"/>
</dbReference>
<evidence type="ECO:0000256" key="1">
    <source>
        <dbReference type="SAM" id="MobiDB-lite"/>
    </source>
</evidence>
<evidence type="ECO:0008006" key="5">
    <source>
        <dbReference type="Google" id="ProtNLM"/>
    </source>
</evidence>
<name>A0ABP8UQ15_9ACTN</name>
<dbReference type="Proteomes" id="UP001501442">
    <property type="component" value="Unassembled WGS sequence"/>
</dbReference>
<sequence length="66" mass="6711">MKRRTLVVVASAAVAAGLAAALATGLAANAAQRSPGDAGTGVRSTQNPDDVARYWTEERKERATGG</sequence>
<organism evidence="3 4">
    <name type="scientific">Actinoallomurus vinaceus</name>
    <dbReference type="NCBI Taxonomy" id="1080074"/>
    <lineage>
        <taxon>Bacteria</taxon>
        <taxon>Bacillati</taxon>
        <taxon>Actinomycetota</taxon>
        <taxon>Actinomycetes</taxon>
        <taxon>Streptosporangiales</taxon>
        <taxon>Thermomonosporaceae</taxon>
        <taxon>Actinoallomurus</taxon>
    </lineage>
</organism>
<feature type="signal peptide" evidence="2">
    <location>
        <begin position="1"/>
        <end position="30"/>
    </location>
</feature>
<keyword evidence="2" id="KW-0732">Signal</keyword>
<protein>
    <recommendedName>
        <fullName evidence="5">Secreted protein</fullName>
    </recommendedName>
</protein>
<keyword evidence="4" id="KW-1185">Reference proteome</keyword>
<evidence type="ECO:0000313" key="4">
    <source>
        <dbReference type="Proteomes" id="UP001501442"/>
    </source>
</evidence>
<feature type="compositionally biased region" description="Basic and acidic residues" evidence="1">
    <location>
        <begin position="50"/>
        <end position="66"/>
    </location>
</feature>
<feature type="region of interest" description="Disordered" evidence="1">
    <location>
        <begin position="29"/>
        <end position="66"/>
    </location>
</feature>
<dbReference type="EMBL" id="BAABHK010000018">
    <property type="protein sequence ID" value="GAA4636671.1"/>
    <property type="molecule type" value="Genomic_DNA"/>
</dbReference>
<comment type="caution">
    <text evidence="3">The sequence shown here is derived from an EMBL/GenBank/DDBJ whole genome shotgun (WGS) entry which is preliminary data.</text>
</comment>
<proteinExistence type="predicted"/>
<gene>
    <name evidence="3" type="ORF">GCM10023196_087350</name>
</gene>
<accession>A0ABP8UQ15</accession>
<reference evidence="4" key="1">
    <citation type="journal article" date="2019" name="Int. J. Syst. Evol. Microbiol.">
        <title>The Global Catalogue of Microorganisms (GCM) 10K type strain sequencing project: providing services to taxonomists for standard genome sequencing and annotation.</title>
        <authorList>
            <consortium name="The Broad Institute Genomics Platform"/>
            <consortium name="The Broad Institute Genome Sequencing Center for Infectious Disease"/>
            <person name="Wu L."/>
            <person name="Ma J."/>
        </authorList>
    </citation>
    <scope>NUCLEOTIDE SEQUENCE [LARGE SCALE GENOMIC DNA]</scope>
    <source>
        <strain evidence="4">JCM 17939</strain>
    </source>
</reference>
<evidence type="ECO:0000256" key="2">
    <source>
        <dbReference type="SAM" id="SignalP"/>
    </source>
</evidence>